<protein>
    <submittedName>
        <fullName evidence="1">Uncharacterized protein</fullName>
    </submittedName>
</protein>
<keyword evidence="2" id="KW-1185">Reference proteome</keyword>
<proteinExistence type="predicted"/>
<evidence type="ECO:0000313" key="2">
    <source>
        <dbReference type="Proteomes" id="UP001560573"/>
    </source>
</evidence>
<accession>A0ABV3ZEQ7</accession>
<dbReference type="EMBL" id="JAULBC010000003">
    <property type="protein sequence ID" value="MEX6688303.1"/>
    <property type="molecule type" value="Genomic_DNA"/>
</dbReference>
<dbReference type="RefSeq" id="WP_369329712.1">
    <property type="nucleotide sequence ID" value="NZ_JAULBC010000003.1"/>
</dbReference>
<comment type="caution">
    <text evidence="1">The sequence shown here is derived from an EMBL/GenBank/DDBJ whole genome shotgun (WGS) entry which is preliminary data.</text>
</comment>
<gene>
    <name evidence="1" type="ORF">QTN47_12390</name>
</gene>
<organism evidence="1 2">
    <name type="scientific">Danxiaibacter flavus</name>
    <dbReference type="NCBI Taxonomy" id="3049108"/>
    <lineage>
        <taxon>Bacteria</taxon>
        <taxon>Pseudomonadati</taxon>
        <taxon>Bacteroidota</taxon>
        <taxon>Chitinophagia</taxon>
        <taxon>Chitinophagales</taxon>
        <taxon>Chitinophagaceae</taxon>
        <taxon>Danxiaibacter</taxon>
    </lineage>
</organism>
<evidence type="ECO:0000313" key="1">
    <source>
        <dbReference type="EMBL" id="MEX6688303.1"/>
    </source>
</evidence>
<dbReference type="Proteomes" id="UP001560573">
    <property type="component" value="Unassembled WGS sequence"/>
</dbReference>
<reference evidence="1 2" key="1">
    <citation type="submission" date="2023-07" db="EMBL/GenBank/DDBJ databases">
        <authorList>
            <person name="Lian W.-H."/>
        </authorList>
    </citation>
    <scope>NUCLEOTIDE SEQUENCE [LARGE SCALE GENOMIC DNA]</scope>
    <source>
        <strain evidence="1 2">SYSU DXS3180</strain>
    </source>
</reference>
<name>A0ABV3ZEQ7_9BACT</name>
<sequence>MGLIKTTILKFILFIVAVQILNLSVYANELDHYAYNHNYEDLGGNRIDSAIEYISEIIFDYHNAFPEYSNHHTNSHSLQLKHFSFKLIHSSTVAELPYSTTSHVYTNVLKEDYQYLFFKEINPPPPKMC</sequence>